<dbReference type="Gene3D" id="1.20.1720.10">
    <property type="entry name" value="Multidrug resistance protein D"/>
    <property type="match status" value="1"/>
</dbReference>
<keyword evidence="7 8" id="KW-0472">Membrane</keyword>
<dbReference type="SUPFAM" id="SSF103473">
    <property type="entry name" value="MFS general substrate transporter"/>
    <property type="match status" value="1"/>
</dbReference>
<dbReference type="NCBIfam" id="TIGR00711">
    <property type="entry name" value="efflux_EmrB"/>
    <property type="match status" value="1"/>
</dbReference>
<organism evidence="10 11">
    <name type="scientific">Ideonella oryzae</name>
    <dbReference type="NCBI Taxonomy" id="2937441"/>
    <lineage>
        <taxon>Bacteria</taxon>
        <taxon>Pseudomonadati</taxon>
        <taxon>Pseudomonadota</taxon>
        <taxon>Betaproteobacteria</taxon>
        <taxon>Burkholderiales</taxon>
        <taxon>Sphaerotilaceae</taxon>
        <taxon>Ideonella</taxon>
    </lineage>
</organism>
<feature type="transmembrane region" description="Helical" evidence="8">
    <location>
        <begin position="236"/>
        <end position="255"/>
    </location>
</feature>
<comment type="similarity">
    <text evidence="2">Belongs to the major facilitator superfamily. EmrB family.</text>
</comment>
<dbReference type="EMBL" id="JAMXMC010000012">
    <property type="protein sequence ID" value="MCO5978742.1"/>
    <property type="molecule type" value="Genomic_DNA"/>
</dbReference>
<evidence type="ECO:0000256" key="2">
    <source>
        <dbReference type="ARBA" id="ARBA00008537"/>
    </source>
</evidence>
<feature type="transmembrane region" description="Helical" evidence="8">
    <location>
        <begin position="307"/>
        <end position="329"/>
    </location>
</feature>
<evidence type="ECO:0000256" key="5">
    <source>
        <dbReference type="ARBA" id="ARBA00022692"/>
    </source>
</evidence>
<dbReference type="PANTHER" id="PTHR42718">
    <property type="entry name" value="MAJOR FACILITATOR SUPERFAMILY MULTIDRUG TRANSPORTER MFSC"/>
    <property type="match status" value="1"/>
</dbReference>
<dbReference type="InterPro" id="IPR011701">
    <property type="entry name" value="MFS"/>
</dbReference>
<feature type="transmembrane region" description="Helical" evidence="8">
    <location>
        <begin position="276"/>
        <end position="301"/>
    </location>
</feature>
<feature type="transmembrane region" description="Helical" evidence="8">
    <location>
        <begin position="408"/>
        <end position="426"/>
    </location>
</feature>
<sequence>MIRRALSFDALSQRHGPRYKWLLLITVATGTIAGVLATSAFNVAVTALSQQFGLGHDQVQWAVTGFMAAMTLSMLPTSWLLDRIGFRRLFLAAVAVLTVASVAGSLAHSFGEVVLARVLQGAAAGILQPLGTLVVLRLFPPHMQGRASGLLTLGLVITPAVAPAFGGVLVDHFGWAAIFLLNTPFCLAALALGAWLLPAPSPGQKHPFDWTGALLLSLATLAVVDGVTSLHRSGVLSTWTAAHAALTLLTLAAFVRHARRSPAPLIQLGLFGSRTFTMGSVVSFTYGFGLYGSTYLIPVFLQSALGYSATAAGNALIPGGIALVLSTPLAGRLTDQYPPKAVAIAGLLLFGGSFFAFYVLGQHIGYAALIAATVVGRIGLGLILPALNLATLRHLAPHQLAQSSVIVTYARQLGGVFGIAMTAVFVEWREGAYSGQAGGIFTAYGQGFFLLGAVVLAAMLAALLMRGQPPVAPPVAPPQA</sequence>
<keyword evidence="6 8" id="KW-1133">Transmembrane helix</keyword>
<feature type="transmembrane region" description="Helical" evidence="8">
    <location>
        <begin position="446"/>
        <end position="465"/>
    </location>
</feature>
<dbReference type="Pfam" id="PF07690">
    <property type="entry name" value="MFS_1"/>
    <property type="match status" value="1"/>
</dbReference>
<evidence type="ECO:0000313" key="10">
    <source>
        <dbReference type="EMBL" id="MCO5978742.1"/>
    </source>
</evidence>
<dbReference type="Gene3D" id="1.20.1250.20">
    <property type="entry name" value="MFS general substrate transporter like domains"/>
    <property type="match status" value="1"/>
</dbReference>
<evidence type="ECO:0000256" key="3">
    <source>
        <dbReference type="ARBA" id="ARBA00022448"/>
    </source>
</evidence>
<reference evidence="10 11" key="1">
    <citation type="submission" date="2022-06" db="EMBL/GenBank/DDBJ databases">
        <title>Ideonella sp. NS12-5 Genome sequencing and assembly.</title>
        <authorList>
            <person name="Jung Y."/>
        </authorList>
    </citation>
    <scope>NUCLEOTIDE SEQUENCE [LARGE SCALE GENOMIC DNA]</scope>
    <source>
        <strain evidence="10 11">NS12-5</strain>
    </source>
</reference>
<proteinExistence type="inferred from homology"/>
<dbReference type="InterPro" id="IPR036259">
    <property type="entry name" value="MFS_trans_sf"/>
</dbReference>
<dbReference type="Proteomes" id="UP001204851">
    <property type="component" value="Unassembled WGS sequence"/>
</dbReference>
<dbReference type="InterPro" id="IPR004638">
    <property type="entry name" value="EmrB-like"/>
</dbReference>
<feature type="transmembrane region" description="Helical" evidence="8">
    <location>
        <begin position="175"/>
        <end position="198"/>
    </location>
</feature>
<comment type="subcellular location">
    <subcellularLocation>
        <location evidence="1">Cell membrane</location>
        <topology evidence="1">Multi-pass membrane protein</topology>
    </subcellularLocation>
</comment>
<feature type="transmembrane region" description="Helical" evidence="8">
    <location>
        <begin position="366"/>
        <end position="387"/>
    </location>
</feature>
<comment type="caution">
    <text evidence="10">The sequence shown here is derived from an EMBL/GenBank/DDBJ whole genome shotgun (WGS) entry which is preliminary data.</text>
</comment>
<dbReference type="InterPro" id="IPR020846">
    <property type="entry name" value="MFS_dom"/>
</dbReference>
<feature type="transmembrane region" description="Helical" evidence="8">
    <location>
        <begin position="148"/>
        <end position="169"/>
    </location>
</feature>
<feature type="transmembrane region" description="Helical" evidence="8">
    <location>
        <begin position="341"/>
        <end position="360"/>
    </location>
</feature>
<evidence type="ECO:0000256" key="8">
    <source>
        <dbReference type="SAM" id="Phobius"/>
    </source>
</evidence>
<evidence type="ECO:0000256" key="4">
    <source>
        <dbReference type="ARBA" id="ARBA00022475"/>
    </source>
</evidence>
<dbReference type="PROSITE" id="PS50850">
    <property type="entry name" value="MFS"/>
    <property type="match status" value="1"/>
</dbReference>
<keyword evidence="3" id="KW-0813">Transport</keyword>
<feature type="transmembrane region" description="Helical" evidence="8">
    <location>
        <begin position="61"/>
        <end position="81"/>
    </location>
</feature>
<dbReference type="PANTHER" id="PTHR42718:SF9">
    <property type="entry name" value="MAJOR FACILITATOR SUPERFAMILY MULTIDRUG TRANSPORTER MFSC"/>
    <property type="match status" value="1"/>
</dbReference>
<keyword evidence="4" id="KW-1003">Cell membrane</keyword>
<feature type="transmembrane region" description="Helical" evidence="8">
    <location>
        <begin position="88"/>
        <end position="108"/>
    </location>
</feature>
<feature type="transmembrane region" description="Helical" evidence="8">
    <location>
        <begin position="21"/>
        <end position="41"/>
    </location>
</feature>
<evidence type="ECO:0000259" key="9">
    <source>
        <dbReference type="PROSITE" id="PS50850"/>
    </source>
</evidence>
<feature type="domain" description="Major facilitator superfamily (MFS) profile" evidence="9">
    <location>
        <begin position="23"/>
        <end position="470"/>
    </location>
</feature>
<evidence type="ECO:0000256" key="1">
    <source>
        <dbReference type="ARBA" id="ARBA00004651"/>
    </source>
</evidence>
<protein>
    <submittedName>
        <fullName evidence="10">DHA2 family efflux MFS transporter permease subunit</fullName>
    </submittedName>
</protein>
<keyword evidence="11" id="KW-1185">Reference proteome</keyword>
<accession>A0ABT1BT53</accession>
<keyword evidence="5 8" id="KW-0812">Transmembrane</keyword>
<name>A0ABT1BT53_9BURK</name>
<feature type="transmembrane region" description="Helical" evidence="8">
    <location>
        <begin position="210"/>
        <end position="230"/>
    </location>
</feature>
<evidence type="ECO:0000313" key="11">
    <source>
        <dbReference type="Proteomes" id="UP001204851"/>
    </source>
</evidence>
<evidence type="ECO:0000256" key="7">
    <source>
        <dbReference type="ARBA" id="ARBA00023136"/>
    </source>
</evidence>
<dbReference type="RefSeq" id="WP_252771582.1">
    <property type="nucleotide sequence ID" value="NZ_JAMXMC010000012.1"/>
</dbReference>
<evidence type="ECO:0000256" key="6">
    <source>
        <dbReference type="ARBA" id="ARBA00022989"/>
    </source>
</evidence>
<gene>
    <name evidence="10" type="ORF">M0L44_18755</name>
</gene>